<keyword evidence="3 4" id="KW-0408">Iron</keyword>
<evidence type="ECO:0000256" key="2">
    <source>
        <dbReference type="ARBA" id="ARBA00022723"/>
    </source>
</evidence>
<dbReference type="OrthoDB" id="9773456at2"/>
<proteinExistence type="predicted"/>
<dbReference type="InterPro" id="IPR050597">
    <property type="entry name" value="Cytochrome_c_Oxidase_Subunit"/>
</dbReference>
<dbReference type="AlphaFoldDB" id="A0A1G7TU60"/>
<dbReference type="Gene3D" id="1.10.760.10">
    <property type="entry name" value="Cytochrome c-like domain"/>
    <property type="match status" value="2"/>
</dbReference>
<name>A0A1G7TU60_9RHOB</name>
<dbReference type="GO" id="GO:0020037">
    <property type="term" value="F:heme binding"/>
    <property type="evidence" value="ECO:0007669"/>
    <property type="project" value="InterPro"/>
</dbReference>
<dbReference type="Pfam" id="PF00034">
    <property type="entry name" value="Cytochrom_C"/>
    <property type="match status" value="2"/>
</dbReference>
<protein>
    <submittedName>
        <fullName evidence="8">Cytochrome c553</fullName>
    </submittedName>
</protein>
<keyword evidence="6" id="KW-0732">Signal</keyword>
<organism evidence="8 9">
    <name type="scientific">Sulfitobacter delicatus</name>
    <dbReference type="NCBI Taxonomy" id="218672"/>
    <lineage>
        <taxon>Bacteria</taxon>
        <taxon>Pseudomonadati</taxon>
        <taxon>Pseudomonadota</taxon>
        <taxon>Alphaproteobacteria</taxon>
        <taxon>Rhodobacterales</taxon>
        <taxon>Roseobacteraceae</taxon>
        <taxon>Sulfitobacter</taxon>
    </lineage>
</organism>
<keyword evidence="1 4" id="KW-0349">Heme</keyword>
<dbReference type="RefSeq" id="WP_093742893.1">
    <property type="nucleotide sequence ID" value="NZ_FNBP01000007.1"/>
</dbReference>
<feature type="chain" id="PRO_5011443732" evidence="6">
    <location>
        <begin position="26"/>
        <end position="272"/>
    </location>
</feature>
<dbReference type="GO" id="GO:0046872">
    <property type="term" value="F:metal ion binding"/>
    <property type="evidence" value="ECO:0007669"/>
    <property type="project" value="UniProtKB-KW"/>
</dbReference>
<keyword evidence="2 4" id="KW-0479">Metal-binding</keyword>
<accession>A0A1G7TU60</accession>
<dbReference type="InterPro" id="IPR009056">
    <property type="entry name" value="Cyt_c-like_dom"/>
</dbReference>
<dbReference type="STRING" id="218672.SAMN04489759_10759"/>
<dbReference type="InterPro" id="IPR036909">
    <property type="entry name" value="Cyt_c-like_dom_sf"/>
</dbReference>
<feature type="domain" description="Cytochrome c" evidence="7">
    <location>
        <begin position="66"/>
        <end position="148"/>
    </location>
</feature>
<evidence type="ECO:0000313" key="8">
    <source>
        <dbReference type="EMBL" id="SDG38827.1"/>
    </source>
</evidence>
<dbReference type="PANTHER" id="PTHR33751:SF11">
    <property type="entry name" value="BLL4483 PROTEIN"/>
    <property type="match status" value="1"/>
</dbReference>
<sequence>MTFRTVLTTCSALAVLGISAGFIHAQNYEAAPGISTMEQRLQDDVLRFNATVNTEVDDDVLELGRLVAMGGSEAGDSGMACITCHGGDGAGDGSGAFPRLAGQAGWYTYKQLKDYASGDRQNRVMSGIAKKLTEEEMEAVAAYYATISAPYTPPLGDVDGMTLQWGGQLGAVGSAERGVPACVNCHGPSGLGNPPSVPYLAGQYASYMAHQLQMWKEGKRDNDVNNVMSAIAKKMTSKDIEAVSAYYNRVRPTQPLPPETSPLLEPSTAPTQ</sequence>
<feature type="domain" description="Cytochrome c" evidence="7">
    <location>
        <begin position="168"/>
        <end position="251"/>
    </location>
</feature>
<feature type="signal peptide" evidence="6">
    <location>
        <begin position="1"/>
        <end position="25"/>
    </location>
</feature>
<evidence type="ECO:0000256" key="1">
    <source>
        <dbReference type="ARBA" id="ARBA00022617"/>
    </source>
</evidence>
<dbReference type="Proteomes" id="UP000199399">
    <property type="component" value="Unassembled WGS sequence"/>
</dbReference>
<dbReference type="PROSITE" id="PS51007">
    <property type="entry name" value="CYTC"/>
    <property type="match status" value="2"/>
</dbReference>
<evidence type="ECO:0000259" key="7">
    <source>
        <dbReference type="PROSITE" id="PS51007"/>
    </source>
</evidence>
<dbReference type="GO" id="GO:0009055">
    <property type="term" value="F:electron transfer activity"/>
    <property type="evidence" value="ECO:0007669"/>
    <property type="project" value="InterPro"/>
</dbReference>
<feature type="region of interest" description="Disordered" evidence="5">
    <location>
        <begin position="251"/>
        <end position="272"/>
    </location>
</feature>
<feature type="compositionally biased region" description="Low complexity" evidence="5">
    <location>
        <begin position="261"/>
        <end position="272"/>
    </location>
</feature>
<reference evidence="9" key="1">
    <citation type="submission" date="2016-10" db="EMBL/GenBank/DDBJ databases">
        <authorList>
            <person name="Varghese N."/>
            <person name="Submissions S."/>
        </authorList>
    </citation>
    <scope>NUCLEOTIDE SEQUENCE [LARGE SCALE GENOMIC DNA]</scope>
    <source>
        <strain evidence="9">DSM 16477</strain>
    </source>
</reference>
<dbReference type="SUPFAM" id="SSF46626">
    <property type="entry name" value="Cytochrome c"/>
    <property type="match status" value="2"/>
</dbReference>
<evidence type="ECO:0000256" key="5">
    <source>
        <dbReference type="SAM" id="MobiDB-lite"/>
    </source>
</evidence>
<dbReference type="EMBL" id="FNBP01000007">
    <property type="protein sequence ID" value="SDG38827.1"/>
    <property type="molecule type" value="Genomic_DNA"/>
</dbReference>
<evidence type="ECO:0000256" key="6">
    <source>
        <dbReference type="SAM" id="SignalP"/>
    </source>
</evidence>
<gene>
    <name evidence="8" type="ORF">SAMN04489759_10759</name>
</gene>
<evidence type="ECO:0000313" key="9">
    <source>
        <dbReference type="Proteomes" id="UP000199399"/>
    </source>
</evidence>
<dbReference type="PANTHER" id="PTHR33751">
    <property type="entry name" value="CBB3-TYPE CYTOCHROME C OXIDASE SUBUNIT FIXP"/>
    <property type="match status" value="1"/>
</dbReference>
<evidence type="ECO:0000256" key="4">
    <source>
        <dbReference type="PROSITE-ProRule" id="PRU00433"/>
    </source>
</evidence>
<keyword evidence="9" id="KW-1185">Reference proteome</keyword>
<evidence type="ECO:0000256" key="3">
    <source>
        <dbReference type="ARBA" id="ARBA00023004"/>
    </source>
</evidence>